<comment type="caution">
    <text evidence="3">The sequence shown here is derived from an EMBL/GenBank/DDBJ whole genome shotgun (WGS) entry which is preliminary data.</text>
</comment>
<evidence type="ECO:0008006" key="5">
    <source>
        <dbReference type="Google" id="ProtNLM"/>
    </source>
</evidence>
<sequence>MGVLICSAVVPLALTLLWSKQNKTSAIISPIFGLCVSISTWLAVTYTMYGTITVNSTSQNYPMMAGNVAALVSPLVIIIPMSLIWPDNFDFDATREIEQVDDSEGTAVITQQVSNDEELESMRKSSKFAKISSVALSLALFILWPLPMFFSRYVFSRSFFTGWVVVSIIWVFVSFLAVGVYPVFEARWTLINIFREIWRDISGKRVPNLPQATHLSEENLDIYTADKKAAT</sequence>
<keyword evidence="2" id="KW-1133">Transmembrane helix</keyword>
<evidence type="ECO:0000256" key="2">
    <source>
        <dbReference type="SAM" id="Phobius"/>
    </source>
</evidence>
<feature type="transmembrane region" description="Helical" evidence="2">
    <location>
        <begin position="131"/>
        <end position="150"/>
    </location>
</feature>
<dbReference type="STRING" id="4846.A0A367KJJ6"/>
<keyword evidence="1" id="KW-0813">Transport</keyword>
<dbReference type="AlphaFoldDB" id="A0A367KJJ6"/>
<evidence type="ECO:0000313" key="4">
    <source>
        <dbReference type="Proteomes" id="UP000253551"/>
    </source>
</evidence>
<reference evidence="3 4" key="1">
    <citation type="journal article" date="2018" name="G3 (Bethesda)">
        <title>Phylogenetic and Phylogenomic Definition of Rhizopus Species.</title>
        <authorList>
            <person name="Gryganskyi A.P."/>
            <person name="Golan J."/>
            <person name="Dolatabadi S."/>
            <person name="Mondo S."/>
            <person name="Robb S."/>
            <person name="Idnurm A."/>
            <person name="Muszewska A."/>
            <person name="Steczkiewicz K."/>
            <person name="Masonjones S."/>
            <person name="Liao H.L."/>
            <person name="Gajdeczka M.T."/>
            <person name="Anike F."/>
            <person name="Vuek A."/>
            <person name="Anishchenko I.M."/>
            <person name="Voigt K."/>
            <person name="de Hoog G.S."/>
            <person name="Smith M.E."/>
            <person name="Heitman J."/>
            <person name="Vilgalys R."/>
            <person name="Stajich J.E."/>
        </authorList>
    </citation>
    <scope>NUCLEOTIDE SEQUENCE [LARGE SCALE GENOMIC DNA]</scope>
    <source>
        <strain evidence="3 4">LSU 92-RS-03</strain>
    </source>
</reference>
<name>A0A367KJJ6_RHIST</name>
<dbReference type="PANTHER" id="PTHR46154">
    <property type="match status" value="1"/>
</dbReference>
<dbReference type="GO" id="GO:0005886">
    <property type="term" value="C:plasma membrane"/>
    <property type="evidence" value="ECO:0007669"/>
    <property type="project" value="TreeGrafter"/>
</dbReference>
<dbReference type="EMBL" id="PJQM01001407">
    <property type="protein sequence ID" value="RCI02404.1"/>
    <property type="molecule type" value="Genomic_DNA"/>
</dbReference>
<protein>
    <recommendedName>
        <fullName evidence="5">Urea active transporter</fullName>
    </recommendedName>
</protein>
<organism evidence="3 4">
    <name type="scientific">Rhizopus stolonifer</name>
    <name type="common">Rhizopus nigricans</name>
    <dbReference type="NCBI Taxonomy" id="4846"/>
    <lineage>
        <taxon>Eukaryota</taxon>
        <taxon>Fungi</taxon>
        <taxon>Fungi incertae sedis</taxon>
        <taxon>Mucoromycota</taxon>
        <taxon>Mucoromycotina</taxon>
        <taxon>Mucoromycetes</taxon>
        <taxon>Mucorales</taxon>
        <taxon>Mucorineae</taxon>
        <taxon>Rhizopodaceae</taxon>
        <taxon>Rhizopus</taxon>
    </lineage>
</organism>
<dbReference type="Proteomes" id="UP000253551">
    <property type="component" value="Unassembled WGS sequence"/>
</dbReference>
<accession>A0A367KJJ6</accession>
<evidence type="ECO:0000256" key="1">
    <source>
        <dbReference type="ARBA" id="ARBA00022448"/>
    </source>
</evidence>
<keyword evidence="2" id="KW-0812">Transmembrane</keyword>
<gene>
    <name evidence="3" type="ORF">CU098_012324</name>
</gene>
<dbReference type="OrthoDB" id="6132759at2759"/>
<keyword evidence="2" id="KW-0472">Membrane</keyword>
<feature type="transmembrane region" description="Helical" evidence="2">
    <location>
        <begin position="162"/>
        <end position="184"/>
    </location>
</feature>
<evidence type="ECO:0000313" key="3">
    <source>
        <dbReference type="EMBL" id="RCI02404.1"/>
    </source>
</evidence>
<feature type="transmembrane region" description="Helical" evidence="2">
    <location>
        <begin position="29"/>
        <end position="49"/>
    </location>
</feature>
<feature type="transmembrane region" description="Helical" evidence="2">
    <location>
        <begin position="61"/>
        <end position="85"/>
    </location>
</feature>
<dbReference type="InterPro" id="IPR038377">
    <property type="entry name" value="Na/Glc_symporter_sf"/>
</dbReference>
<keyword evidence="4" id="KW-1185">Reference proteome</keyword>
<dbReference type="PANTHER" id="PTHR46154:SF4">
    <property type="entry name" value="UREA ACTIVE TRANSPORTER"/>
    <property type="match status" value="1"/>
</dbReference>
<proteinExistence type="predicted"/>
<dbReference type="GO" id="GO:0015204">
    <property type="term" value="F:urea transmembrane transporter activity"/>
    <property type="evidence" value="ECO:0007669"/>
    <property type="project" value="InterPro"/>
</dbReference>
<dbReference type="InterPro" id="IPR031155">
    <property type="entry name" value="DUR"/>
</dbReference>
<dbReference type="Gene3D" id="1.20.1730.10">
    <property type="entry name" value="Sodium/glucose cotransporter"/>
    <property type="match status" value="1"/>
</dbReference>